<proteinExistence type="predicted"/>
<dbReference type="AlphaFoldDB" id="A0A915JV42"/>
<evidence type="ECO:0000256" key="1">
    <source>
        <dbReference type="SAM" id="MobiDB-lite"/>
    </source>
</evidence>
<reference evidence="3" key="1">
    <citation type="submission" date="2022-11" db="UniProtKB">
        <authorList>
            <consortium name="WormBaseParasite"/>
        </authorList>
    </citation>
    <scope>IDENTIFICATION</scope>
</reference>
<feature type="region of interest" description="Disordered" evidence="1">
    <location>
        <begin position="134"/>
        <end position="159"/>
    </location>
</feature>
<organism evidence="2 3">
    <name type="scientific">Romanomermis culicivorax</name>
    <name type="common">Nematode worm</name>
    <dbReference type="NCBI Taxonomy" id="13658"/>
    <lineage>
        <taxon>Eukaryota</taxon>
        <taxon>Metazoa</taxon>
        <taxon>Ecdysozoa</taxon>
        <taxon>Nematoda</taxon>
        <taxon>Enoplea</taxon>
        <taxon>Dorylaimia</taxon>
        <taxon>Mermithida</taxon>
        <taxon>Mermithoidea</taxon>
        <taxon>Mermithidae</taxon>
        <taxon>Romanomermis</taxon>
    </lineage>
</organism>
<feature type="compositionally biased region" description="Acidic residues" evidence="1">
    <location>
        <begin position="137"/>
        <end position="149"/>
    </location>
</feature>
<evidence type="ECO:0000313" key="2">
    <source>
        <dbReference type="Proteomes" id="UP000887565"/>
    </source>
</evidence>
<dbReference type="WBParaSite" id="nRc.2.0.1.t30250-RA">
    <property type="protein sequence ID" value="nRc.2.0.1.t30250-RA"/>
    <property type="gene ID" value="nRc.2.0.1.g30250"/>
</dbReference>
<protein>
    <submittedName>
        <fullName evidence="3">Uncharacterized protein</fullName>
    </submittedName>
</protein>
<evidence type="ECO:0000313" key="3">
    <source>
        <dbReference type="WBParaSite" id="nRc.2.0.1.t30250-RA"/>
    </source>
</evidence>
<keyword evidence="2" id="KW-1185">Reference proteome</keyword>
<name>A0A915JV42_ROMCU</name>
<sequence>MKPAAFQNGKSATTETILGTIFLSVIKHLQQRKCKGGQPNFNPPLTTNISVKTLLEYSSVGRTSNPDTHIGHTICQSRTGDKARHSLGAKVRRGAKMALHQKDTIKAFQFEMIDAAVEVCGNGASACDQTVAAQDDATLDDDEAEEAPVDDGGISNDVR</sequence>
<dbReference type="Proteomes" id="UP000887565">
    <property type="component" value="Unplaced"/>
</dbReference>
<accession>A0A915JV42</accession>